<dbReference type="NCBIfam" id="NF033788">
    <property type="entry name" value="HTH_metalloreg"/>
    <property type="match status" value="1"/>
</dbReference>
<evidence type="ECO:0000256" key="3">
    <source>
        <dbReference type="ARBA" id="ARBA00023163"/>
    </source>
</evidence>
<keyword evidence="3" id="KW-0804">Transcription</keyword>
<dbReference type="PROSITE" id="PS50987">
    <property type="entry name" value="HTH_ARSR_2"/>
    <property type="match status" value="1"/>
</dbReference>
<evidence type="ECO:0000313" key="5">
    <source>
        <dbReference type="EMBL" id="MFC5591624.1"/>
    </source>
</evidence>
<dbReference type="Gene3D" id="1.10.10.10">
    <property type="entry name" value="Winged helix-like DNA-binding domain superfamily/Winged helix DNA-binding domain"/>
    <property type="match status" value="1"/>
</dbReference>
<dbReference type="Pfam" id="PF01022">
    <property type="entry name" value="HTH_5"/>
    <property type="match status" value="1"/>
</dbReference>
<dbReference type="InterPro" id="IPR036390">
    <property type="entry name" value="WH_DNA-bd_sf"/>
</dbReference>
<proteinExistence type="predicted"/>
<evidence type="ECO:0000256" key="2">
    <source>
        <dbReference type="ARBA" id="ARBA00023125"/>
    </source>
</evidence>
<keyword evidence="2" id="KW-0238">DNA-binding</keyword>
<dbReference type="SMART" id="SM00418">
    <property type="entry name" value="HTH_ARSR"/>
    <property type="match status" value="1"/>
</dbReference>
<dbReference type="CDD" id="cd00090">
    <property type="entry name" value="HTH_ARSR"/>
    <property type="match status" value="1"/>
</dbReference>
<comment type="caution">
    <text evidence="5">The sequence shown here is derived from an EMBL/GenBank/DDBJ whole genome shotgun (WGS) entry which is preliminary data.</text>
</comment>
<gene>
    <name evidence="5" type="ORF">ACFPRA_22320</name>
</gene>
<dbReference type="PRINTS" id="PR00778">
    <property type="entry name" value="HTHARSR"/>
</dbReference>
<keyword evidence="6" id="KW-1185">Reference proteome</keyword>
<reference evidence="6" key="1">
    <citation type="journal article" date="2019" name="Int. J. Syst. Evol. Microbiol.">
        <title>The Global Catalogue of Microorganisms (GCM) 10K type strain sequencing project: providing services to taxonomists for standard genome sequencing and annotation.</title>
        <authorList>
            <consortium name="The Broad Institute Genomics Platform"/>
            <consortium name="The Broad Institute Genome Sequencing Center for Infectious Disease"/>
            <person name="Wu L."/>
            <person name="Ma J."/>
        </authorList>
    </citation>
    <scope>NUCLEOTIDE SEQUENCE [LARGE SCALE GENOMIC DNA]</scope>
    <source>
        <strain evidence="6">CGMCC 4.1434</strain>
    </source>
</reference>
<evidence type="ECO:0000256" key="1">
    <source>
        <dbReference type="ARBA" id="ARBA00023015"/>
    </source>
</evidence>
<feature type="domain" description="HTH arsR-type" evidence="4">
    <location>
        <begin position="1"/>
        <end position="95"/>
    </location>
</feature>
<dbReference type="PANTHER" id="PTHR33154:SF36">
    <property type="entry name" value="TRANSCRIPTIONAL REGULATOR"/>
    <property type="match status" value="1"/>
</dbReference>
<dbReference type="Proteomes" id="UP001596109">
    <property type="component" value="Unassembled WGS sequence"/>
</dbReference>
<dbReference type="InterPro" id="IPR011991">
    <property type="entry name" value="ArsR-like_HTH"/>
</dbReference>
<keyword evidence="1" id="KW-0805">Transcription regulation</keyword>
<accession>A0ABW0TRY0</accession>
<dbReference type="RefSeq" id="WP_381439641.1">
    <property type="nucleotide sequence ID" value="NZ_JBHSNO010000016.1"/>
</dbReference>
<organism evidence="5 6">
    <name type="scientific">Sporosarcina soli</name>
    <dbReference type="NCBI Taxonomy" id="334736"/>
    <lineage>
        <taxon>Bacteria</taxon>
        <taxon>Bacillati</taxon>
        <taxon>Bacillota</taxon>
        <taxon>Bacilli</taxon>
        <taxon>Bacillales</taxon>
        <taxon>Caryophanaceae</taxon>
        <taxon>Sporosarcina</taxon>
    </lineage>
</organism>
<sequence length="106" mass="12102">MIQIELDLKIKFFRAFGDKTRVQILDCIKNGEKTVSQIVESVEGNQSNISQHLACLRGCGIIVGRPEGKYVYYGLRNQQIKELLDTFDDVLRQIQDDVACCENHIN</sequence>
<evidence type="ECO:0000313" key="6">
    <source>
        <dbReference type="Proteomes" id="UP001596109"/>
    </source>
</evidence>
<dbReference type="PANTHER" id="PTHR33154">
    <property type="entry name" value="TRANSCRIPTIONAL REGULATOR, ARSR FAMILY"/>
    <property type="match status" value="1"/>
</dbReference>
<dbReference type="SUPFAM" id="SSF46785">
    <property type="entry name" value="Winged helix' DNA-binding domain"/>
    <property type="match status" value="1"/>
</dbReference>
<dbReference type="InterPro" id="IPR051081">
    <property type="entry name" value="HTH_MetalResp_TranReg"/>
</dbReference>
<evidence type="ECO:0000259" key="4">
    <source>
        <dbReference type="PROSITE" id="PS50987"/>
    </source>
</evidence>
<dbReference type="InterPro" id="IPR036388">
    <property type="entry name" value="WH-like_DNA-bd_sf"/>
</dbReference>
<name>A0ABW0TRY0_9BACL</name>
<protein>
    <submittedName>
        <fullName evidence="5">ArsR/SmtB family transcription factor</fullName>
    </submittedName>
</protein>
<dbReference type="EMBL" id="JBHSNO010000016">
    <property type="protein sequence ID" value="MFC5591624.1"/>
    <property type="molecule type" value="Genomic_DNA"/>
</dbReference>
<dbReference type="InterPro" id="IPR001845">
    <property type="entry name" value="HTH_ArsR_DNA-bd_dom"/>
</dbReference>